<organism evidence="1 2">
    <name type="scientific">Flaviaesturariibacter flavus</name>
    <dbReference type="NCBI Taxonomy" id="2502780"/>
    <lineage>
        <taxon>Bacteria</taxon>
        <taxon>Pseudomonadati</taxon>
        <taxon>Bacteroidota</taxon>
        <taxon>Chitinophagia</taxon>
        <taxon>Chitinophagales</taxon>
        <taxon>Chitinophagaceae</taxon>
        <taxon>Flaviaestuariibacter</taxon>
    </lineage>
</organism>
<dbReference type="Proteomes" id="UP000295334">
    <property type="component" value="Unassembled WGS sequence"/>
</dbReference>
<accession>A0A4R1BNT0</accession>
<name>A0A4R1BNT0_9BACT</name>
<dbReference type="AlphaFoldDB" id="A0A4R1BNT0"/>
<dbReference type="RefSeq" id="WP_131446399.1">
    <property type="nucleotide sequence ID" value="NZ_SJZI01000002.1"/>
</dbReference>
<comment type="caution">
    <text evidence="1">The sequence shown here is derived from an EMBL/GenBank/DDBJ whole genome shotgun (WGS) entry which is preliminary data.</text>
</comment>
<evidence type="ECO:0000313" key="1">
    <source>
        <dbReference type="EMBL" id="TCJ19253.1"/>
    </source>
</evidence>
<sequence length="168" mass="18833">MRRLTAFLCFLLLLLATGGRSLLFRLQLAEVRAEMRESLRQGRIPEGSETFLFDARTYASIQWLEGGKEFEWKGTRYDVLGRTNDGGSVRVRAVADHKESQLVSRYHQEKQDEPLPSKSLQKLLSVPYLVPAPVTVPLPGTVSCAYPPEGCERLHPPYVSVPDPPPLA</sequence>
<evidence type="ECO:0000313" key="2">
    <source>
        <dbReference type="Proteomes" id="UP000295334"/>
    </source>
</evidence>
<dbReference type="EMBL" id="SJZI01000002">
    <property type="protein sequence ID" value="TCJ19253.1"/>
    <property type="molecule type" value="Genomic_DNA"/>
</dbReference>
<dbReference type="OrthoDB" id="680635at2"/>
<gene>
    <name evidence="1" type="ORF">EPD60_02215</name>
</gene>
<reference evidence="1 2" key="1">
    <citation type="submission" date="2019-03" db="EMBL/GenBank/DDBJ databases">
        <authorList>
            <person name="Kim M.K.M."/>
        </authorList>
    </citation>
    <scope>NUCLEOTIDE SEQUENCE [LARGE SCALE GENOMIC DNA]</scope>
    <source>
        <strain evidence="1 2">17J68-12</strain>
    </source>
</reference>
<protein>
    <submittedName>
        <fullName evidence="1">Uncharacterized protein</fullName>
    </submittedName>
</protein>
<keyword evidence="2" id="KW-1185">Reference proteome</keyword>
<proteinExistence type="predicted"/>